<dbReference type="AlphaFoldDB" id="E2CV63"/>
<feature type="signal peptide" evidence="1">
    <location>
        <begin position="1"/>
        <end position="21"/>
    </location>
</feature>
<evidence type="ECO:0000256" key="1">
    <source>
        <dbReference type="SAM" id="SignalP"/>
    </source>
</evidence>
<dbReference type="InterPro" id="IPR050111">
    <property type="entry name" value="C-type_lectin/snaclec_domain"/>
</dbReference>
<dbReference type="Pfam" id="PF00059">
    <property type="entry name" value="Lectin_C"/>
    <property type="match status" value="1"/>
</dbReference>
<proteinExistence type="evidence at transcript level"/>
<dbReference type="SMART" id="SM00034">
    <property type="entry name" value="CLECT"/>
    <property type="match status" value="1"/>
</dbReference>
<keyword evidence="1" id="KW-0732">Signal</keyword>
<evidence type="ECO:0000259" key="2">
    <source>
        <dbReference type="PROSITE" id="PS50041"/>
    </source>
</evidence>
<sequence length="172" mass="18986">NSARGAVLVLLAVVAWGDTTATGPRKEAGDHVRNDVCPHPFVDINGRCLFVDNFAHLNWDAARTFCQGFQGDLVTLDEANLLGYIVDFIHQEGLTERSYWIGGSDRTSEGTWVWTDGSSVRMGTPTWGVDGETQQPTGGTSENCIGLHKDNIFFFNDFSCNNEMSLICEFNM</sequence>
<gene>
    <name evidence="3" type="primary">LecB</name>
</gene>
<dbReference type="PROSITE" id="PS50041">
    <property type="entry name" value="C_TYPE_LECTIN_2"/>
    <property type="match status" value="1"/>
</dbReference>
<evidence type="ECO:0000313" key="3">
    <source>
        <dbReference type="EMBL" id="ADG85660.1"/>
    </source>
</evidence>
<organism evidence="3">
    <name type="scientific">Penaeus japonicus</name>
    <name type="common">Kuruma prawn</name>
    <name type="synonym">Marsupenaeus japonicus</name>
    <dbReference type="NCBI Taxonomy" id="27405"/>
    <lineage>
        <taxon>Eukaryota</taxon>
        <taxon>Metazoa</taxon>
        <taxon>Ecdysozoa</taxon>
        <taxon>Arthropoda</taxon>
        <taxon>Crustacea</taxon>
        <taxon>Multicrustacea</taxon>
        <taxon>Malacostraca</taxon>
        <taxon>Eumalacostraca</taxon>
        <taxon>Eucarida</taxon>
        <taxon>Decapoda</taxon>
        <taxon>Dendrobranchiata</taxon>
        <taxon>Penaeoidea</taxon>
        <taxon>Penaeidae</taxon>
        <taxon>Penaeus</taxon>
    </lineage>
</organism>
<reference evidence="3" key="1">
    <citation type="submission" date="2009-07" db="EMBL/GenBank/DDBJ databases">
        <title>Characterization of four novel C-type lectins from the shrimp Marsupenaeus japonicus.</title>
        <authorList>
            <person name="Song K."/>
            <person name="Li D."/>
            <person name="Zhang M."/>
            <person name="Yang H."/>
            <person name="Xu X."/>
        </authorList>
    </citation>
    <scope>NUCLEOTIDE SEQUENCE</scope>
</reference>
<dbReference type="EMBL" id="GQ354212">
    <property type="protein sequence ID" value="ADG85660.1"/>
    <property type="molecule type" value="mRNA"/>
</dbReference>
<dbReference type="CDD" id="cd00037">
    <property type="entry name" value="CLECT"/>
    <property type="match status" value="1"/>
</dbReference>
<accession>E2CV63</accession>
<feature type="chain" id="PRO_5003158688" evidence="1">
    <location>
        <begin position="22"/>
        <end position="172"/>
    </location>
</feature>
<dbReference type="InterPro" id="IPR016187">
    <property type="entry name" value="CTDL_fold"/>
</dbReference>
<dbReference type="OrthoDB" id="441660at2759"/>
<feature type="domain" description="C-type lectin" evidence="2">
    <location>
        <begin position="44"/>
        <end position="169"/>
    </location>
</feature>
<protein>
    <submittedName>
        <fullName evidence="3">Lectin B isoform 3</fullName>
    </submittedName>
</protein>
<dbReference type="InterPro" id="IPR016186">
    <property type="entry name" value="C-type_lectin-like/link_sf"/>
</dbReference>
<dbReference type="InterPro" id="IPR001304">
    <property type="entry name" value="C-type_lectin-like"/>
</dbReference>
<name>E2CV63_PENJP</name>
<feature type="non-terminal residue" evidence="3">
    <location>
        <position position="1"/>
    </location>
</feature>
<dbReference type="SUPFAM" id="SSF56436">
    <property type="entry name" value="C-type lectin-like"/>
    <property type="match status" value="1"/>
</dbReference>
<dbReference type="PANTHER" id="PTHR22803">
    <property type="entry name" value="MANNOSE, PHOSPHOLIPASE, LECTIN RECEPTOR RELATED"/>
    <property type="match status" value="1"/>
</dbReference>
<dbReference type="Gene3D" id="3.10.100.10">
    <property type="entry name" value="Mannose-Binding Protein A, subunit A"/>
    <property type="match status" value="1"/>
</dbReference>